<comment type="caution">
    <text evidence="3">The sequence shown here is derived from an EMBL/GenBank/DDBJ whole genome shotgun (WGS) entry which is preliminary data.</text>
</comment>
<dbReference type="Proteomes" id="UP000224080">
    <property type="component" value="Unassembled WGS sequence"/>
</dbReference>
<feature type="domain" description="HNH nuclease" evidence="2">
    <location>
        <begin position="170"/>
        <end position="248"/>
    </location>
</feature>
<dbReference type="Pfam" id="PF13391">
    <property type="entry name" value="HNH_2"/>
    <property type="match status" value="1"/>
</dbReference>
<feature type="region of interest" description="Disordered" evidence="1">
    <location>
        <begin position="78"/>
        <end position="152"/>
    </location>
</feature>
<evidence type="ECO:0000313" key="4">
    <source>
        <dbReference type="Proteomes" id="UP000224080"/>
    </source>
</evidence>
<evidence type="ECO:0000313" key="3">
    <source>
        <dbReference type="EMBL" id="PGH06038.1"/>
    </source>
</evidence>
<dbReference type="InterPro" id="IPR003615">
    <property type="entry name" value="HNH_nuc"/>
</dbReference>
<reference evidence="3 4" key="1">
    <citation type="submission" date="2017-10" db="EMBL/GenBank/DDBJ databases">
        <title>Comparative genomics in systemic dimorphic fungi from Ajellomycetaceae.</title>
        <authorList>
            <person name="Munoz J.F."/>
            <person name="Mcewen J.G."/>
            <person name="Clay O.K."/>
            <person name="Cuomo C.A."/>
        </authorList>
    </citation>
    <scope>NUCLEOTIDE SEQUENCE [LARGE SCALE GENOMIC DNA]</scope>
    <source>
        <strain evidence="3 4">UAMH130</strain>
    </source>
</reference>
<dbReference type="AlphaFoldDB" id="A0A2B7XBM1"/>
<gene>
    <name evidence="3" type="ORF">GX51_02629</name>
</gene>
<dbReference type="EMBL" id="PDNC01000025">
    <property type="protein sequence ID" value="PGH06038.1"/>
    <property type="molecule type" value="Genomic_DNA"/>
</dbReference>
<evidence type="ECO:0000256" key="1">
    <source>
        <dbReference type="SAM" id="MobiDB-lite"/>
    </source>
</evidence>
<dbReference type="OrthoDB" id="5416097at2759"/>
<keyword evidence="4" id="KW-1185">Reference proteome</keyword>
<sequence>MNLSAEDIGPNVEFNDAGRHAILSQIEDRLGSSVSAAAWSCLWLAETATLESKWQDPAFISLLQVGDLDSMVRYWSQRHRQKSTPSSTRCTSSPAPPLPRQTVPSPDTAAPTSQLQSSPFAPGNTPPRGLKRKRGDNGSISEISREPQETHRGRSAVAKQICLARDASACIVTKFPDFVDVAHIFPFSMGSSNPQISPFWNLLRSFWSEERVTSWQNAILPHGTETPKNLICLAPHVHRLYTNGCFALQPIKLSEDQTKLTLRYYWLSKPDLPAWRSVRDRPHIDDNLVELPRHLKIIDVITDRPIRSGDELILETSDPNIMPLPDIRLLDMQWVLQRLMALTSAAEADDDDLDDDYECVDPVRIESSEEYKISDDHFDAVEMWISNQPQMRVPCKYVEKFRQVV</sequence>
<evidence type="ECO:0000259" key="2">
    <source>
        <dbReference type="Pfam" id="PF13391"/>
    </source>
</evidence>
<name>A0A2B7XBM1_9EURO</name>
<feature type="compositionally biased region" description="Polar residues" evidence="1">
    <location>
        <begin position="102"/>
        <end position="119"/>
    </location>
</feature>
<proteinExistence type="predicted"/>
<protein>
    <recommendedName>
        <fullName evidence="2">HNH nuclease domain-containing protein</fullName>
    </recommendedName>
</protein>
<organism evidence="3 4">
    <name type="scientific">Blastomyces parvus</name>
    <dbReference type="NCBI Taxonomy" id="2060905"/>
    <lineage>
        <taxon>Eukaryota</taxon>
        <taxon>Fungi</taxon>
        <taxon>Dikarya</taxon>
        <taxon>Ascomycota</taxon>
        <taxon>Pezizomycotina</taxon>
        <taxon>Eurotiomycetes</taxon>
        <taxon>Eurotiomycetidae</taxon>
        <taxon>Onygenales</taxon>
        <taxon>Ajellomycetaceae</taxon>
        <taxon>Blastomyces</taxon>
    </lineage>
</organism>
<feature type="compositionally biased region" description="Basic and acidic residues" evidence="1">
    <location>
        <begin position="143"/>
        <end position="152"/>
    </location>
</feature>
<feature type="compositionally biased region" description="Low complexity" evidence="1">
    <location>
        <begin position="83"/>
        <end position="93"/>
    </location>
</feature>
<accession>A0A2B7XBM1</accession>